<dbReference type="InterPro" id="IPR050964">
    <property type="entry name" value="Striated_Muscle_Regulatory"/>
</dbReference>
<evidence type="ECO:0000259" key="3">
    <source>
        <dbReference type="PROSITE" id="PS50853"/>
    </source>
</evidence>
<dbReference type="Pfam" id="PF07679">
    <property type="entry name" value="I-set"/>
    <property type="match status" value="1"/>
</dbReference>
<dbReference type="SMART" id="SM00408">
    <property type="entry name" value="IGc2"/>
    <property type="match status" value="1"/>
</dbReference>
<dbReference type="RefSeq" id="XP_006824661.1">
    <property type="nucleotide sequence ID" value="XM_006824598.1"/>
</dbReference>
<name>A0ABM0MXC0_SACKO</name>
<dbReference type="InterPro" id="IPR003598">
    <property type="entry name" value="Ig_sub2"/>
</dbReference>
<dbReference type="InterPro" id="IPR013783">
    <property type="entry name" value="Ig-like_fold"/>
</dbReference>
<dbReference type="InterPro" id="IPR036116">
    <property type="entry name" value="FN3_sf"/>
</dbReference>
<dbReference type="Gene3D" id="2.60.40.10">
    <property type="entry name" value="Immunoglobulins"/>
    <property type="match status" value="5"/>
</dbReference>
<dbReference type="InterPro" id="IPR013098">
    <property type="entry name" value="Ig_I-set"/>
</dbReference>
<proteinExistence type="predicted"/>
<reference evidence="5" key="1">
    <citation type="submission" date="2025-08" db="UniProtKB">
        <authorList>
            <consortium name="RefSeq"/>
        </authorList>
    </citation>
    <scope>IDENTIFICATION</scope>
    <source>
        <tissue evidence="5">Testes</tissue>
    </source>
</reference>
<dbReference type="PROSITE" id="PS50853">
    <property type="entry name" value="FN3"/>
    <property type="match status" value="3"/>
</dbReference>
<feature type="domain" description="Fibronectin type-III" evidence="3">
    <location>
        <begin position="110"/>
        <end position="213"/>
    </location>
</feature>
<feature type="domain" description="Ig-like" evidence="2">
    <location>
        <begin position="15"/>
        <end position="106"/>
    </location>
</feature>
<evidence type="ECO:0000256" key="1">
    <source>
        <dbReference type="ARBA" id="ARBA00022737"/>
    </source>
</evidence>
<gene>
    <name evidence="5" type="primary">LOC100368856</name>
</gene>
<dbReference type="SUPFAM" id="SSF48726">
    <property type="entry name" value="Immunoglobulin"/>
    <property type="match status" value="1"/>
</dbReference>
<dbReference type="SMART" id="SM00409">
    <property type="entry name" value="IG"/>
    <property type="match status" value="1"/>
</dbReference>
<dbReference type="PANTHER" id="PTHR13817:SF73">
    <property type="entry name" value="FIBRONECTIN TYPE-III DOMAIN-CONTAINING PROTEIN"/>
    <property type="match status" value="1"/>
</dbReference>
<dbReference type="InterPro" id="IPR007110">
    <property type="entry name" value="Ig-like_dom"/>
</dbReference>
<dbReference type="PANTHER" id="PTHR13817">
    <property type="entry name" value="TITIN"/>
    <property type="match status" value="1"/>
</dbReference>
<keyword evidence="1" id="KW-0677">Repeat</keyword>
<dbReference type="InterPro" id="IPR003599">
    <property type="entry name" value="Ig_sub"/>
</dbReference>
<organism evidence="4 5">
    <name type="scientific">Saccoglossus kowalevskii</name>
    <name type="common">Acorn worm</name>
    <dbReference type="NCBI Taxonomy" id="10224"/>
    <lineage>
        <taxon>Eukaryota</taxon>
        <taxon>Metazoa</taxon>
        <taxon>Hemichordata</taxon>
        <taxon>Enteropneusta</taxon>
        <taxon>Harrimaniidae</taxon>
        <taxon>Saccoglossus</taxon>
    </lineage>
</organism>
<dbReference type="Proteomes" id="UP000694865">
    <property type="component" value="Unplaced"/>
</dbReference>
<dbReference type="SMART" id="SM00060">
    <property type="entry name" value="FN3"/>
    <property type="match status" value="4"/>
</dbReference>
<feature type="domain" description="Fibronectin type-III" evidence="3">
    <location>
        <begin position="217"/>
        <end position="310"/>
    </location>
</feature>
<dbReference type="PROSITE" id="PS50835">
    <property type="entry name" value="IG_LIKE"/>
    <property type="match status" value="1"/>
</dbReference>
<accession>A0ABM0MXC0</accession>
<evidence type="ECO:0000313" key="5">
    <source>
        <dbReference type="RefSeq" id="XP_006824661.1"/>
    </source>
</evidence>
<dbReference type="InterPro" id="IPR003961">
    <property type="entry name" value="FN3_dom"/>
</dbReference>
<dbReference type="SUPFAM" id="SSF49265">
    <property type="entry name" value="Fibronectin type III"/>
    <property type="match status" value="3"/>
</dbReference>
<dbReference type="InterPro" id="IPR036179">
    <property type="entry name" value="Ig-like_dom_sf"/>
</dbReference>
<sequence>MHHGVIKDNIFFPVPATIVEIPDSQEIEISSSPVFTCRGHGKPLPAVTWQTINGDPISESNTEIIEDGYFMNSTLTFNSVDRNDNGIYQCVVNNGYGDVIEDFNLTVLEVPDQVTIIIFKATNAEILELTWEVIYDGNSDIIQCGVEYMELDDQQQPVTEWMTYGTVTEIEIQYTIQLENLAAYTYYKARINCTNSQGSSVPTETVIVRTKESSSDPPRNVTLVANSESDITVIWSVPVKLNGELDYYIVYYSISSGGNTMEKQTNGIEQTIILTGLEAYTEYEIWVAAVNTVGDQSENSDKKITRTLEGVPYKTRISSFHNTSDSALTIEWDPPINPRGVTTRYELYLFLNYGASTVKTHTEPAKQSDQTYTYLFTDLLTNTEYIVEIKVCNGRRCSLTDEKSAKTSEGIPSPPLLVTTQEDINNKICTICWTEPSSPNGVLIYYRVNYSVHALSPYEGVDGHVAMEDSKGSWLVYDNTCYEYQELQTYSKYVISVQAATYAGESEPSQPPAYCQNSERSEPPISQAPVIVDDKSQTQFLMFHKQFSERNGPISCYEIIVIRIPIKKETGSLVFDTSVSPDRIYESIELNSYEDVSGIPGQAYVAVRMTRNSFQEEIFIGDGRLTECTQHSNLPVKRDIGQYSYEGEVYNGELEPETWYTVFVRAYVDNPNVDGQVFFTSSPFMEPIQTGDGGKNLEVNTND</sequence>
<evidence type="ECO:0000313" key="4">
    <source>
        <dbReference type="Proteomes" id="UP000694865"/>
    </source>
</evidence>
<dbReference type="Pfam" id="PF00041">
    <property type="entry name" value="fn3"/>
    <property type="match status" value="3"/>
</dbReference>
<keyword evidence="4" id="KW-1185">Reference proteome</keyword>
<feature type="domain" description="Fibronectin type-III" evidence="3">
    <location>
        <begin position="311"/>
        <end position="423"/>
    </location>
</feature>
<dbReference type="CDD" id="cd00063">
    <property type="entry name" value="FN3"/>
    <property type="match status" value="4"/>
</dbReference>
<protein>
    <submittedName>
        <fullName evidence="5">Receptor-type tyrosine-protein phosphatase F-like</fullName>
    </submittedName>
</protein>
<evidence type="ECO:0000259" key="2">
    <source>
        <dbReference type="PROSITE" id="PS50835"/>
    </source>
</evidence>
<dbReference type="GeneID" id="100368856"/>